<keyword evidence="1" id="KW-0732">Signal</keyword>
<dbReference type="Gene3D" id="3.40.710.10">
    <property type="entry name" value="DD-peptidase/beta-lactamase superfamily"/>
    <property type="match status" value="1"/>
</dbReference>
<reference evidence="3 4" key="1">
    <citation type="submission" date="2019-12" db="EMBL/GenBank/DDBJ databases">
        <title>Novel species isolated from a subtropical stream in China.</title>
        <authorList>
            <person name="Lu H."/>
        </authorList>
    </citation>
    <scope>NUCLEOTIDE SEQUENCE [LARGE SCALE GENOMIC DNA]</scope>
    <source>
        <strain evidence="3 4">FT94W</strain>
    </source>
</reference>
<feature type="chain" id="PRO_5045224173" evidence="1">
    <location>
        <begin position="25"/>
        <end position="398"/>
    </location>
</feature>
<gene>
    <name evidence="3" type="ORF">GTP38_20210</name>
</gene>
<name>A0ABW9VAL1_9BURK</name>
<accession>A0ABW9VAL1</accession>
<dbReference type="InterPro" id="IPR001466">
    <property type="entry name" value="Beta-lactam-related"/>
</dbReference>
<dbReference type="PANTHER" id="PTHR46825:SF9">
    <property type="entry name" value="BETA-LACTAMASE-RELATED DOMAIN-CONTAINING PROTEIN"/>
    <property type="match status" value="1"/>
</dbReference>
<dbReference type="RefSeq" id="WP_160992020.1">
    <property type="nucleotide sequence ID" value="NZ_WWCO01000017.1"/>
</dbReference>
<dbReference type="PANTHER" id="PTHR46825">
    <property type="entry name" value="D-ALANYL-D-ALANINE-CARBOXYPEPTIDASE/ENDOPEPTIDASE AMPH"/>
    <property type="match status" value="1"/>
</dbReference>
<dbReference type="InterPro" id="IPR012338">
    <property type="entry name" value="Beta-lactam/transpept-like"/>
</dbReference>
<feature type="signal peptide" evidence="1">
    <location>
        <begin position="1"/>
        <end position="24"/>
    </location>
</feature>
<dbReference type="Pfam" id="PF00144">
    <property type="entry name" value="Beta-lactamase"/>
    <property type="match status" value="1"/>
</dbReference>
<feature type="domain" description="Beta-lactamase-related" evidence="2">
    <location>
        <begin position="31"/>
        <end position="366"/>
    </location>
</feature>
<protein>
    <submittedName>
        <fullName evidence="3">Serine hydrolase</fullName>
    </submittedName>
</protein>
<evidence type="ECO:0000313" key="3">
    <source>
        <dbReference type="EMBL" id="MYM36658.1"/>
    </source>
</evidence>
<sequence length="398" mass="43131">MRLSSKLVTFIAAAAILLVPPALADDAGAALDGLVRQKMGEAGIVGLGAAIIVDKQVVWSKGYGFADKARQIPFTPDTIMNIGSISKTFTGAAVMRAVQEGKLSLDENINTYLPFPVVNPRFPREAITLRQLATHTSGITDRWEVYEGVYDYSGDAPLALGDFLRDYFAPDGKHYDRANYLNVKPGTHREYSNIGAALAGYIVELATGEKLSQYTRRHFFTPLNMRRTGWSLADVPLDQHAKLYVSQGGISIPIPLYGIATYPDGGVRTSVSDLSAFFIALLNGGAYRGVRILTPAAAAEMQRFQFTAANRPANVSLQKKNSGIFWQSMFDVTKVGHGGSDPGIKTEMLADLSGEVGVILFTNTSLCEQDTPKYAAIFDALWRQALALQRAGRAAANQ</sequence>
<organism evidence="3 4">
    <name type="scientific">Duganella lactea</name>
    <dbReference type="NCBI Taxonomy" id="2692173"/>
    <lineage>
        <taxon>Bacteria</taxon>
        <taxon>Pseudomonadati</taxon>
        <taxon>Pseudomonadota</taxon>
        <taxon>Betaproteobacteria</taxon>
        <taxon>Burkholderiales</taxon>
        <taxon>Oxalobacteraceae</taxon>
        <taxon>Telluria group</taxon>
        <taxon>Duganella</taxon>
    </lineage>
</organism>
<keyword evidence="3" id="KW-0378">Hydrolase</keyword>
<dbReference type="SUPFAM" id="SSF56601">
    <property type="entry name" value="beta-lactamase/transpeptidase-like"/>
    <property type="match status" value="1"/>
</dbReference>
<proteinExistence type="predicted"/>
<dbReference type="Proteomes" id="UP000449678">
    <property type="component" value="Unassembled WGS sequence"/>
</dbReference>
<evidence type="ECO:0000313" key="4">
    <source>
        <dbReference type="Proteomes" id="UP000449678"/>
    </source>
</evidence>
<keyword evidence="4" id="KW-1185">Reference proteome</keyword>
<comment type="caution">
    <text evidence="3">The sequence shown here is derived from an EMBL/GenBank/DDBJ whole genome shotgun (WGS) entry which is preliminary data.</text>
</comment>
<dbReference type="GO" id="GO:0016787">
    <property type="term" value="F:hydrolase activity"/>
    <property type="evidence" value="ECO:0007669"/>
    <property type="project" value="UniProtKB-KW"/>
</dbReference>
<evidence type="ECO:0000259" key="2">
    <source>
        <dbReference type="Pfam" id="PF00144"/>
    </source>
</evidence>
<dbReference type="InterPro" id="IPR050491">
    <property type="entry name" value="AmpC-like"/>
</dbReference>
<evidence type="ECO:0000256" key="1">
    <source>
        <dbReference type="SAM" id="SignalP"/>
    </source>
</evidence>
<dbReference type="EMBL" id="WWCO01000017">
    <property type="protein sequence ID" value="MYM36658.1"/>
    <property type="molecule type" value="Genomic_DNA"/>
</dbReference>